<evidence type="ECO:0000313" key="3">
    <source>
        <dbReference type="Proteomes" id="UP000324853"/>
    </source>
</evidence>
<evidence type="ECO:0000259" key="1">
    <source>
        <dbReference type="SMART" id="SM00953"/>
    </source>
</evidence>
<dbReference type="AlphaFoldDB" id="A0A5S4WWH6"/>
<dbReference type="Proteomes" id="UP000324853">
    <property type="component" value="Unassembled WGS sequence"/>
</dbReference>
<keyword evidence="3" id="KW-1185">Reference proteome</keyword>
<dbReference type="SMART" id="SM00953">
    <property type="entry name" value="RES"/>
    <property type="match status" value="1"/>
</dbReference>
<dbReference type="InterPro" id="IPR014914">
    <property type="entry name" value="RES_dom"/>
</dbReference>
<gene>
    <name evidence="2" type="ORF">FXB38_07555</name>
</gene>
<dbReference type="OrthoDB" id="1425103at2"/>
<accession>A0A5S4WWH6</accession>
<reference evidence="2 3" key="1">
    <citation type="submission" date="2019-08" db="EMBL/GenBank/DDBJ databases">
        <title>Bradyrhizobium hipponensis sp. nov., a rhizobium isolated from a Lupinus angustifolius root nodule in Tunisia.</title>
        <authorList>
            <person name="Off K."/>
            <person name="Rejili M."/>
            <person name="Mars M."/>
            <person name="Brachmann A."/>
            <person name="Marin M."/>
        </authorList>
    </citation>
    <scope>NUCLEOTIDE SEQUENCE [LARGE SCALE GENOMIC DNA]</scope>
    <source>
        <strain evidence="2 3">CTAW11</strain>
    </source>
</reference>
<dbReference type="Pfam" id="PF08808">
    <property type="entry name" value="RES"/>
    <property type="match status" value="1"/>
</dbReference>
<dbReference type="EMBL" id="VSSR01000013">
    <property type="protein sequence ID" value="TYL86326.1"/>
    <property type="molecule type" value="Genomic_DNA"/>
</dbReference>
<evidence type="ECO:0000313" key="2">
    <source>
        <dbReference type="EMBL" id="TYL86326.1"/>
    </source>
</evidence>
<proteinExistence type="predicted"/>
<name>A0A5S4WWH6_9BRAD</name>
<organism evidence="2 3">
    <name type="scientific">Bradyrhizobium cytisi</name>
    <dbReference type="NCBI Taxonomy" id="515489"/>
    <lineage>
        <taxon>Bacteria</taxon>
        <taxon>Pseudomonadati</taxon>
        <taxon>Pseudomonadota</taxon>
        <taxon>Alphaproteobacteria</taxon>
        <taxon>Hyphomicrobiales</taxon>
        <taxon>Nitrobacteraceae</taxon>
        <taxon>Bradyrhizobium</taxon>
    </lineage>
</organism>
<feature type="domain" description="RES" evidence="1">
    <location>
        <begin position="113"/>
        <end position="261"/>
    </location>
</feature>
<comment type="caution">
    <text evidence="2">The sequence shown here is derived from an EMBL/GenBank/DDBJ whole genome shotgun (WGS) entry which is preliminary data.</text>
</comment>
<sequence length="282" mass="31702">MRWKGGKRSCRAFASTLPHHSQLENVIDTIAGASTLAKQFFRSHLDFEYFKRETFDRRYFRADATEQFLISVLDSCSSRISVLKTNEVLFRAQLGHDWRPTELGADAPIPYSVDRMKPLGDRAHEGRINPKGIPCLYAASTRDAAMSEMRPGLSAQLSVATLKLVRDVRLIDCNKQVGPLVGLFEPPDDEIDETVWATIDRAFGEPVIRVEDRADYAATQILAEFLRINGYDGIAYTSQFDPRGYNVALFDLNDARITDRGIFSTTAVKYAFKGPFDSCADE</sequence>
<protein>
    <submittedName>
        <fullName evidence="2">RES family NAD+ phosphorylase</fullName>
    </submittedName>
</protein>